<evidence type="ECO:0000256" key="5">
    <source>
        <dbReference type="SAM" id="MobiDB-lite"/>
    </source>
</evidence>
<evidence type="ECO:0000256" key="3">
    <source>
        <dbReference type="ARBA" id="ARBA00022989"/>
    </source>
</evidence>
<comment type="subcellular location">
    <subcellularLocation>
        <location evidence="1">Membrane</location>
        <topology evidence="1">Single-pass membrane protein</topology>
    </subcellularLocation>
</comment>
<evidence type="ECO:0000256" key="4">
    <source>
        <dbReference type="ARBA" id="ARBA00023136"/>
    </source>
</evidence>
<comment type="caution">
    <text evidence="7">The sequence shown here is derived from an EMBL/GenBank/DDBJ whole genome shotgun (WGS) entry which is preliminary data.</text>
</comment>
<dbReference type="PANTHER" id="PTHR12988:SF6">
    <property type="entry name" value="SPHINGOMYELIN PHOSPHODIESTERASE 4"/>
    <property type="match status" value="1"/>
</dbReference>
<dbReference type="GO" id="GO:0046475">
    <property type="term" value="P:glycerophospholipid catabolic process"/>
    <property type="evidence" value="ECO:0007669"/>
    <property type="project" value="TreeGrafter"/>
</dbReference>
<keyword evidence="8" id="KW-1185">Reference proteome</keyword>
<gene>
    <name evidence="7" type="ORF">RRG08_012386</name>
</gene>
<dbReference type="PANTHER" id="PTHR12988">
    <property type="entry name" value="SPHINGOMYELIN PHOSPHODIESTERASE 4"/>
    <property type="match status" value="1"/>
</dbReference>
<evidence type="ECO:0008006" key="9">
    <source>
        <dbReference type="Google" id="ProtNLM"/>
    </source>
</evidence>
<accession>A0AAE1CZ51</accession>
<proteinExistence type="predicted"/>
<name>A0AAE1CZ51_9GAST</name>
<dbReference type="GO" id="GO:0050290">
    <property type="term" value="F:sphingomyelin phosphodiesterase D activity"/>
    <property type="evidence" value="ECO:0007669"/>
    <property type="project" value="InterPro"/>
</dbReference>
<dbReference type="GO" id="GO:0046513">
    <property type="term" value="P:ceramide biosynthetic process"/>
    <property type="evidence" value="ECO:0007669"/>
    <property type="project" value="TreeGrafter"/>
</dbReference>
<dbReference type="AlphaFoldDB" id="A0AAE1CZ51"/>
<evidence type="ECO:0000256" key="6">
    <source>
        <dbReference type="SAM" id="Phobius"/>
    </source>
</evidence>
<feature type="region of interest" description="Disordered" evidence="5">
    <location>
        <begin position="24"/>
        <end position="68"/>
    </location>
</feature>
<dbReference type="Proteomes" id="UP001283361">
    <property type="component" value="Unassembled WGS sequence"/>
</dbReference>
<sequence length="645" mass="73678">MLVYFLPCDKSNLPSVPHFGNAHISRPLGQGSPGRGGFGSSPTNHGHSPPGGGSPASVGGSPYHHHHHHHRSLFKSSFISAQKQHQQSMPVFDQAEAEIWRTETFLQVITEFWLNQNSFIGSDMLSLSGGFQEHFMPSMNHVKMVRLLVKYLHHFANSATSVITSPFQQTVQSPLDQFKRLVIPHILQKKLYTFLRNAFDRWPLDSCFRMVLETWLSYIQPWRYTDFRTRTQLEAQHSDTDLSKTVEDRWDSFVEDNLLFYTVLTSQFIPRVFRMDLTSPYSAYMVYRVSRILSLPNLVKLIVKAEQELCGGAGIVHQADLGGSYLSGQFLPHLALPSQMVDMEGPGFQYEAFCGESMRVKMQRIVDQLTSALETVRWQQQVNSETMRDKRQGFFASLFSGESDAGRSPFSSPEYKRLPAHLEQAIRNFCNIFDISKPSTVSKTGQELNFSIGEDSRFLSESESPYPECETTADGLKLTDLGRRQLLNKERKFEEFYTGDPDLQPVRSYENTTIVRLLFCFCSFINSYYEAEFTDLYYRLTFLGRFARVYLQPPLSPEQMRRQVQSPRSKLSNQLAKSFQPRISLRFLASYRTLVHMGLAYLLALLLLGCGPFGFVLLMLSGAVIYGLFLATVRTFTGEREQPQL</sequence>
<organism evidence="7 8">
    <name type="scientific">Elysia crispata</name>
    <name type="common">lettuce slug</name>
    <dbReference type="NCBI Taxonomy" id="231223"/>
    <lineage>
        <taxon>Eukaryota</taxon>
        <taxon>Metazoa</taxon>
        <taxon>Spiralia</taxon>
        <taxon>Lophotrochozoa</taxon>
        <taxon>Mollusca</taxon>
        <taxon>Gastropoda</taxon>
        <taxon>Heterobranchia</taxon>
        <taxon>Euthyneura</taxon>
        <taxon>Panpulmonata</taxon>
        <taxon>Sacoglossa</taxon>
        <taxon>Placobranchoidea</taxon>
        <taxon>Plakobranchidae</taxon>
        <taxon>Elysia</taxon>
    </lineage>
</organism>
<evidence type="ECO:0000256" key="1">
    <source>
        <dbReference type="ARBA" id="ARBA00004167"/>
    </source>
</evidence>
<feature type="transmembrane region" description="Helical" evidence="6">
    <location>
        <begin position="613"/>
        <end position="633"/>
    </location>
</feature>
<keyword evidence="4 6" id="KW-0472">Membrane</keyword>
<dbReference type="Pfam" id="PF14724">
    <property type="entry name" value="mit_SMPDase"/>
    <property type="match status" value="1"/>
</dbReference>
<evidence type="ECO:0000313" key="7">
    <source>
        <dbReference type="EMBL" id="KAK3745202.1"/>
    </source>
</evidence>
<dbReference type="EMBL" id="JAWDGP010006236">
    <property type="protein sequence ID" value="KAK3745202.1"/>
    <property type="molecule type" value="Genomic_DNA"/>
</dbReference>
<protein>
    <recommendedName>
        <fullName evidence="9">Sphingomyelin phosphodiesterase 4</fullName>
    </recommendedName>
</protein>
<dbReference type="InterPro" id="IPR024129">
    <property type="entry name" value="Sphingomy_SMPD4"/>
</dbReference>
<dbReference type="GO" id="GO:0016020">
    <property type="term" value="C:membrane"/>
    <property type="evidence" value="ECO:0007669"/>
    <property type="project" value="UniProtKB-SubCell"/>
</dbReference>
<evidence type="ECO:0000256" key="2">
    <source>
        <dbReference type="ARBA" id="ARBA00022692"/>
    </source>
</evidence>
<keyword evidence="3 6" id="KW-1133">Transmembrane helix</keyword>
<dbReference type="GO" id="GO:0006685">
    <property type="term" value="P:sphingomyelin catabolic process"/>
    <property type="evidence" value="ECO:0007669"/>
    <property type="project" value="TreeGrafter"/>
</dbReference>
<evidence type="ECO:0000313" key="8">
    <source>
        <dbReference type="Proteomes" id="UP001283361"/>
    </source>
</evidence>
<reference evidence="7" key="1">
    <citation type="journal article" date="2023" name="G3 (Bethesda)">
        <title>A reference genome for the long-term kleptoplast-retaining sea slug Elysia crispata morphotype clarki.</title>
        <authorList>
            <person name="Eastman K.E."/>
            <person name="Pendleton A.L."/>
            <person name="Shaikh M.A."/>
            <person name="Suttiyut T."/>
            <person name="Ogas R."/>
            <person name="Tomko P."/>
            <person name="Gavelis G."/>
            <person name="Widhalm J.R."/>
            <person name="Wisecaver J.H."/>
        </authorList>
    </citation>
    <scope>NUCLEOTIDE SEQUENCE</scope>
    <source>
        <strain evidence="7">ECLA1</strain>
    </source>
</reference>
<keyword evidence="2 6" id="KW-0812">Transmembrane</keyword>